<keyword evidence="3" id="KW-1185">Reference proteome</keyword>
<protein>
    <submittedName>
        <fullName evidence="2">Uncharacterized protein</fullName>
    </submittedName>
</protein>
<gene>
    <name evidence="2" type="ORF">ACFS7Z_15350</name>
</gene>
<name>A0ABW6BVD1_9BACT</name>
<proteinExistence type="predicted"/>
<sequence length="60" mass="7199">MRNRRIYRIVVTVACFVFAGMNAYKIIRGYYTWVDVFLLIVFLVFGAIYLYMLFKQSKES</sequence>
<evidence type="ECO:0000313" key="3">
    <source>
        <dbReference type="Proteomes" id="UP001597641"/>
    </source>
</evidence>
<keyword evidence="1" id="KW-1133">Transmembrane helix</keyword>
<organism evidence="2 3">
    <name type="scientific">Pontibacter toksunensis</name>
    <dbReference type="NCBI Taxonomy" id="1332631"/>
    <lineage>
        <taxon>Bacteria</taxon>
        <taxon>Pseudomonadati</taxon>
        <taxon>Bacteroidota</taxon>
        <taxon>Cytophagia</taxon>
        <taxon>Cytophagales</taxon>
        <taxon>Hymenobacteraceae</taxon>
        <taxon>Pontibacter</taxon>
    </lineage>
</organism>
<evidence type="ECO:0000313" key="2">
    <source>
        <dbReference type="EMBL" id="MFD3001748.1"/>
    </source>
</evidence>
<reference evidence="3" key="1">
    <citation type="journal article" date="2019" name="Int. J. Syst. Evol. Microbiol.">
        <title>The Global Catalogue of Microorganisms (GCM) 10K type strain sequencing project: providing services to taxonomists for standard genome sequencing and annotation.</title>
        <authorList>
            <consortium name="The Broad Institute Genomics Platform"/>
            <consortium name="The Broad Institute Genome Sequencing Center for Infectious Disease"/>
            <person name="Wu L."/>
            <person name="Ma J."/>
        </authorList>
    </citation>
    <scope>NUCLEOTIDE SEQUENCE [LARGE SCALE GENOMIC DNA]</scope>
    <source>
        <strain evidence="3">KCTC 23984</strain>
    </source>
</reference>
<keyword evidence="1" id="KW-0472">Membrane</keyword>
<dbReference type="EMBL" id="JBHUOX010000011">
    <property type="protein sequence ID" value="MFD3001748.1"/>
    <property type="molecule type" value="Genomic_DNA"/>
</dbReference>
<comment type="caution">
    <text evidence="2">The sequence shown here is derived from an EMBL/GenBank/DDBJ whole genome shotgun (WGS) entry which is preliminary data.</text>
</comment>
<feature type="transmembrane region" description="Helical" evidence="1">
    <location>
        <begin position="7"/>
        <end position="24"/>
    </location>
</feature>
<keyword evidence="1" id="KW-0812">Transmembrane</keyword>
<dbReference type="RefSeq" id="WP_377486191.1">
    <property type="nucleotide sequence ID" value="NZ_JBHUOX010000011.1"/>
</dbReference>
<accession>A0ABW6BVD1</accession>
<feature type="transmembrane region" description="Helical" evidence="1">
    <location>
        <begin position="30"/>
        <end position="54"/>
    </location>
</feature>
<dbReference type="Proteomes" id="UP001597641">
    <property type="component" value="Unassembled WGS sequence"/>
</dbReference>
<evidence type="ECO:0000256" key="1">
    <source>
        <dbReference type="SAM" id="Phobius"/>
    </source>
</evidence>